<comment type="subcellular location">
    <subcellularLocation>
        <location evidence="1">Membrane</location>
        <topology evidence="1">Multi-pass membrane protein</topology>
    </subcellularLocation>
</comment>
<evidence type="ECO:0000256" key="5">
    <source>
        <dbReference type="ARBA" id="ARBA00023065"/>
    </source>
</evidence>
<comment type="similarity">
    <text evidence="8">Belongs to the two pore domain potassium channel (TC 1.A.1.8) family.</text>
</comment>
<evidence type="ECO:0000313" key="14">
    <source>
        <dbReference type="Proteomes" id="UP000005239"/>
    </source>
</evidence>
<feature type="transmembrane region" description="Helical" evidence="10">
    <location>
        <begin position="933"/>
        <end position="963"/>
    </location>
</feature>
<dbReference type="InterPro" id="IPR003280">
    <property type="entry name" value="2pore_dom_K_chnl"/>
</dbReference>
<evidence type="ECO:0000313" key="13">
    <source>
        <dbReference type="EnsemblMetazoa" id="PPA24730.1"/>
    </source>
</evidence>
<feature type="compositionally biased region" description="Low complexity" evidence="9">
    <location>
        <begin position="764"/>
        <end position="774"/>
    </location>
</feature>
<feature type="transmembrane region" description="Helical" evidence="10">
    <location>
        <begin position="983"/>
        <end position="1006"/>
    </location>
</feature>
<dbReference type="PANTHER" id="PTHR11003">
    <property type="entry name" value="POTASSIUM CHANNEL, SUBFAMILY K"/>
    <property type="match status" value="1"/>
</dbReference>
<feature type="region of interest" description="Disordered" evidence="9">
    <location>
        <begin position="746"/>
        <end position="782"/>
    </location>
</feature>
<keyword evidence="3 8" id="KW-0812">Transmembrane</keyword>
<keyword evidence="5 8" id="KW-0406">Ion transport</keyword>
<reference evidence="13" key="2">
    <citation type="submission" date="2022-06" db="UniProtKB">
        <authorList>
            <consortium name="EnsemblMetazoa"/>
        </authorList>
    </citation>
    <scope>IDENTIFICATION</scope>
    <source>
        <strain evidence="13">PS312</strain>
    </source>
</reference>
<feature type="compositionally biased region" description="Basic and acidic residues" evidence="9">
    <location>
        <begin position="462"/>
        <end position="491"/>
    </location>
</feature>
<organism evidence="13 14">
    <name type="scientific">Pristionchus pacificus</name>
    <name type="common">Parasitic nematode worm</name>
    <dbReference type="NCBI Taxonomy" id="54126"/>
    <lineage>
        <taxon>Eukaryota</taxon>
        <taxon>Metazoa</taxon>
        <taxon>Ecdysozoa</taxon>
        <taxon>Nematoda</taxon>
        <taxon>Chromadorea</taxon>
        <taxon>Rhabditida</taxon>
        <taxon>Rhabditina</taxon>
        <taxon>Diplogasteromorpha</taxon>
        <taxon>Diplogasteroidea</taxon>
        <taxon>Neodiplogasteridae</taxon>
        <taxon>Pristionchus</taxon>
    </lineage>
</organism>
<feature type="compositionally biased region" description="Polar residues" evidence="9">
    <location>
        <begin position="675"/>
        <end position="690"/>
    </location>
</feature>
<dbReference type="InterPro" id="IPR015943">
    <property type="entry name" value="WD40/YVTN_repeat-like_dom_sf"/>
</dbReference>
<evidence type="ECO:0000259" key="11">
    <source>
        <dbReference type="Pfam" id="PF04326"/>
    </source>
</evidence>
<evidence type="ECO:0000259" key="12">
    <source>
        <dbReference type="Pfam" id="PF07885"/>
    </source>
</evidence>
<dbReference type="GO" id="GO:0015271">
    <property type="term" value="F:outward rectifier potassium channel activity"/>
    <property type="evidence" value="ECO:0000318"/>
    <property type="project" value="GO_Central"/>
</dbReference>
<evidence type="ECO:0000256" key="6">
    <source>
        <dbReference type="ARBA" id="ARBA00023136"/>
    </source>
</evidence>
<keyword evidence="14" id="KW-1185">Reference proteome</keyword>
<dbReference type="SMART" id="SM00320">
    <property type="entry name" value="WD40"/>
    <property type="match status" value="4"/>
</dbReference>
<dbReference type="EnsemblMetazoa" id="PPA24730.1">
    <property type="protein sequence ID" value="PPA24730.1"/>
    <property type="gene ID" value="WBGene00114284"/>
</dbReference>
<feature type="region of interest" description="Disordered" evidence="9">
    <location>
        <begin position="588"/>
        <end position="695"/>
    </location>
</feature>
<feature type="transmembrane region" description="Helical" evidence="10">
    <location>
        <begin position="806"/>
        <end position="826"/>
    </location>
</feature>
<evidence type="ECO:0000256" key="4">
    <source>
        <dbReference type="ARBA" id="ARBA00022989"/>
    </source>
</evidence>
<feature type="region of interest" description="Disordered" evidence="9">
    <location>
        <begin position="367"/>
        <end position="505"/>
    </location>
</feature>
<feature type="compositionally biased region" description="Gly residues" evidence="9">
    <location>
        <begin position="1109"/>
        <end position="1121"/>
    </location>
</feature>
<name>A0A2A6BN22_PRIPA</name>
<dbReference type="InterPro" id="IPR036322">
    <property type="entry name" value="WD40_repeat_dom_sf"/>
</dbReference>
<sequence>MILENPPPFSVQIVGKMPKAHEKGIVNLQFVYNGNHVALCSVGHDSIKMWRLNDMEEDNIVVFTQMNEYIEWRCGVQTAHTLPTASCTGVVGADSMIYSLEGDHDGYHIRSYDMGYMEVWHLVVVEPGRFITTSFSGFLSEVVDGKFGIREPYQKIKSIVCMNLSPSKNLLAMGGAEGNVEIVDAKTLKSMQSFEAHWTRITSILLLADDYLLTGGMDKSGNTHTLERTLCGHRGAITCMVSAPSIEETKRFASASANGQVIVWNLESSTPLTHIEVPHEGLISALAFSPCGQFLVSGGEDKVIAVYRVAAEPLYENVPLLNSGIELMDEMAEINGGKENEEPTEIREQIKRGISDDEMELDNGAEATTRDLFGDSSDSEEGENGKDDDGDKDERIDRDEREEEYDRTEGDERDMVEDGGGEYEGYGREENGEEREEEGEGVREEGREVEEREEEREEEVEERIREEGGYEDEERRMDDQQEYEVSRRDNEEDKSEEGGYIPSLVKKEEPIMRSMRIGDVVAVSEDMIHEFKMHSKIAIEEVPRKCEANDRGKLVRTMQPTSKTISAMLNSQGGKIYLGITDDGVVEGLTMNHSQDPDENSSSRTPSSPSPIPSSMGKKRNRAMPELSVLDTKIDRIVEESSDDGRSEESENGDKKTTEEEGTKRIRTMSEHSNEVPTTSSTLPPNTQKNPSEKGEDYFYVHKGEDPIDEYYKRNKAYLTVTSMASMYEKSTEMRRLPDYLKQMTSHRRGTMRSQKSASHRSGRSGQSGRSRIGLPQMPSDTHSNKFMRSFYFLASKHRKIGFRHLVMLALVTTYSLLGATIFYHIEGPNEKQTVADTQVQLVDAIKIIAEDLRLVARSTNDSLEKHVKNAYISLLEIEGKYAGSTFYKLESQPEPKYQWTFGSAFFFSFTVFTTIGYGAIAPVTHLGKACTVLYAFVCIPLTMVVIRDFGQFVLVTLTKLYARLLIKLRAARGYLTTESESISLPIKFCSLLSVSYVLAAGVFIYNFDALSGPASEGIDLFNAIYFSFISITTVGFGDVMPSNASFSPVIAIVFFFGLPIMRVVNRVSYVAFENFAFGLLALAEKKIDVGMGGDRKETTVDGIEEGRSQGGRSGRSGRSGRGTRVAAISTDEYSIYGESDEEEEEDARARTELMNNFTIRSLATFMKTRSDVYGGDFGRVNIRKGDL</sequence>
<feature type="domain" description="Potassium channel" evidence="12">
    <location>
        <begin position="996"/>
        <end position="1064"/>
    </location>
</feature>
<evidence type="ECO:0000256" key="1">
    <source>
        <dbReference type="ARBA" id="ARBA00004141"/>
    </source>
</evidence>
<evidence type="ECO:0000256" key="10">
    <source>
        <dbReference type="SAM" id="Phobius"/>
    </source>
</evidence>
<feature type="compositionally biased region" description="Basic and acidic residues" evidence="9">
    <location>
        <begin position="632"/>
        <end position="674"/>
    </location>
</feature>
<evidence type="ECO:0000256" key="7">
    <source>
        <dbReference type="ARBA" id="ARBA00023303"/>
    </source>
</evidence>
<feature type="domain" description="Schlafen AlbA-2" evidence="11">
    <location>
        <begin position="558"/>
        <end position="599"/>
    </location>
</feature>
<dbReference type="PROSITE" id="PS50082">
    <property type="entry name" value="WD_REPEATS_2"/>
    <property type="match status" value="2"/>
</dbReference>
<evidence type="ECO:0000256" key="3">
    <source>
        <dbReference type="ARBA" id="ARBA00022692"/>
    </source>
</evidence>
<accession>A0A2A6BN22</accession>
<dbReference type="PRINTS" id="PR01333">
    <property type="entry name" value="2POREKCHANEL"/>
</dbReference>
<dbReference type="PANTHER" id="PTHR11003:SF269">
    <property type="entry name" value="POTASSIUM CHANNEL DOMAIN-CONTAINING PROTEIN"/>
    <property type="match status" value="1"/>
</dbReference>
<dbReference type="GO" id="GO:0071805">
    <property type="term" value="P:potassium ion transmembrane transport"/>
    <property type="evidence" value="ECO:0000318"/>
    <property type="project" value="GO_Central"/>
</dbReference>
<dbReference type="Proteomes" id="UP000005239">
    <property type="component" value="Unassembled WGS sequence"/>
</dbReference>
<keyword evidence="6 10" id="KW-0472">Membrane</keyword>
<protein>
    <submittedName>
        <fullName evidence="13">Twk-25</fullName>
    </submittedName>
</protein>
<feature type="compositionally biased region" description="Basic and acidic residues" evidence="9">
    <location>
        <begin position="383"/>
        <end position="399"/>
    </location>
</feature>
<proteinExistence type="inferred from homology"/>
<dbReference type="InterPro" id="IPR013099">
    <property type="entry name" value="K_chnl_dom"/>
</dbReference>
<dbReference type="Pfam" id="PF00400">
    <property type="entry name" value="WD40"/>
    <property type="match status" value="2"/>
</dbReference>
<feature type="transmembrane region" description="Helical" evidence="10">
    <location>
        <begin position="900"/>
        <end position="921"/>
    </location>
</feature>
<gene>
    <name evidence="13" type="primary">WBGene00114284</name>
</gene>
<keyword evidence="2 8" id="KW-0813">Transport</keyword>
<dbReference type="Gene3D" id="1.10.287.70">
    <property type="match status" value="1"/>
</dbReference>
<keyword evidence="7 8" id="KW-0407">Ion channel</keyword>
<dbReference type="AlphaFoldDB" id="A0A2A6BN22"/>
<keyword evidence="4 10" id="KW-1133">Transmembrane helix</keyword>
<feature type="compositionally biased region" description="Acidic residues" evidence="9">
    <location>
        <begin position="451"/>
        <end position="461"/>
    </location>
</feature>
<dbReference type="Pfam" id="PF07885">
    <property type="entry name" value="Ion_trans_2"/>
    <property type="match status" value="2"/>
</dbReference>
<feature type="compositionally biased region" description="Acidic residues" evidence="9">
    <location>
        <begin position="400"/>
        <end position="421"/>
    </location>
</feature>
<dbReference type="SUPFAM" id="SSF81324">
    <property type="entry name" value="Voltage-gated potassium channels"/>
    <property type="match status" value="2"/>
</dbReference>
<dbReference type="InterPro" id="IPR007421">
    <property type="entry name" value="Schlafen_AlbA_2_dom"/>
</dbReference>
<evidence type="ECO:0000256" key="9">
    <source>
        <dbReference type="SAM" id="MobiDB-lite"/>
    </source>
</evidence>
<accession>A0A8R1UH56</accession>
<dbReference type="Gene3D" id="2.130.10.10">
    <property type="entry name" value="YVTN repeat-like/Quinoprotein amine dehydrogenase"/>
    <property type="match status" value="1"/>
</dbReference>
<dbReference type="Pfam" id="PF04326">
    <property type="entry name" value="SLFN_AlbA_2"/>
    <property type="match status" value="1"/>
</dbReference>
<feature type="transmembrane region" description="Helical" evidence="10">
    <location>
        <begin position="1044"/>
        <end position="1065"/>
    </location>
</feature>
<dbReference type="FunFam" id="1.10.287.70:FF:000151">
    <property type="entry name" value="TWiK family of potassium channels"/>
    <property type="match status" value="1"/>
</dbReference>
<dbReference type="InterPro" id="IPR001680">
    <property type="entry name" value="WD40_rpt"/>
</dbReference>
<evidence type="ECO:0000256" key="8">
    <source>
        <dbReference type="RuleBase" id="RU003857"/>
    </source>
</evidence>
<feature type="domain" description="Potassium channel" evidence="12">
    <location>
        <begin position="884"/>
        <end position="954"/>
    </location>
</feature>
<feature type="region of interest" description="Disordered" evidence="9">
    <location>
        <begin position="1097"/>
        <end position="1124"/>
    </location>
</feature>
<feature type="transmembrane region" description="Helical" evidence="10">
    <location>
        <begin position="1018"/>
        <end position="1038"/>
    </location>
</feature>
<feature type="compositionally biased region" description="Basic and acidic residues" evidence="9">
    <location>
        <begin position="440"/>
        <end position="450"/>
    </location>
</feature>
<feature type="compositionally biased region" description="Basic and acidic residues" evidence="9">
    <location>
        <begin position="1097"/>
        <end position="1108"/>
    </location>
</feature>
<evidence type="ECO:0000256" key="2">
    <source>
        <dbReference type="ARBA" id="ARBA00022448"/>
    </source>
</evidence>
<dbReference type="GO" id="GO:0022841">
    <property type="term" value="F:potassium ion leak channel activity"/>
    <property type="evidence" value="ECO:0000318"/>
    <property type="project" value="GO_Central"/>
</dbReference>
<dbReference type="GO" id="GO:0005886">
    <property type="term" value="C:plasma membrane"/>
    <property type="evidence" value="ECO:0000318"/>
    <property type="project" value="GO_Central"/>
</dbReference>
<reference evidence="14" key="1">
    <citation type="journal article" date="2008" name="Nat. Genet.">
        <title>The Pristionchus pacificus genome provides a unique perspective on nematode lifestyle and parasitism.</title>
        <authorList>
            <person name="Dieterich C."/>
            <person name="Clifton S.W."/>
            <person name="Schuster L.N."/>
            <person name="Chinwalla A."/>
            <person name="Delehaunty K."/>
            <person name="Dinkelacker I."/>
            <person name="Fulton L."/>
            <person name="Fulton R."/>
            <person name="Godfrey J."/>
            <person name="Minx P."/>
            <person name="Mitreva M."/>
            <person name="Roeseler W."/>
            <person name="Tian H."/>
            <person name="Witte H."/>
            <person name="Yang S.P."/>
            <person name="Wilson R.K."/>
            <person name="Sommer R.J."/>
        </authorList>
    </citation>
    <scope>NUCLEOTIDE SEQUENCE [LARGE SCALE GENOMIC DNA]</scope>
    <source>
        <strain evidence="14">PS312</strain>
    </source>
</reference>
<dbReference type="SUPFAM" id="SSF50978">
    <property type="entry name" value="WD40 repeat-like"/>
    <property type="match status" value="1"/>
</dbReference>